<dbReference type="InterPro" id="IPR057271">
    <property type="entry name" value="YagK_YfjJ_C"/>
</dbReference>
<dbReference type="EMBL" id="CP002657">
    <property type="protein sequence ID" value="AEB85416.1"/>
    <property type="molecule type" value="Genomic_DNA"/>
</dbReference>
<dbReference type="HOGENOM" id="CLU_086947_0_0_4"/>
<organism evidence="2 3">
    <name type="scientific">Alicycliphilus denitrificans (strain DSM 14773 / CIP 107495 / K601)</name>
    <dbReference type="NCBI Taxonomy" id="596154"/>
    <lineage>
        <taxon>Bacteria</taxon>
        <taxon>Pseudomonadati</taxon>
        <taxon>Pseudomonadota</taxon>
        <taxon>Betaproteobacteria</taxon>
        <taxon>Burkholderiales</taxon>
        <taxon>Comamonadaceae</taxon>
        <taxon>Alicycliphilus</taxon>
    </lineage>
</organism>
<accession>F4G6M5</accession>
<protein>
    <submittedName>
        <fullName evidence="2">Transposase</fullName>
    </submittedName>
</protein>
<dbReference type="eggNOG" id="ENOG5032T6W">
    <property type="taxonomic scope" value="Bacteria"/>
</dbReference>
<feature type="domain" description="YagK/YfjJ C-terminal" evidence="1">
    <location>
        <begin position="49"/>
        <end position="218"/>
    </location>
</feature>
<dbReference type="Pfam" id="PF11726">
    <property type="entry name" value="YagK_YfjJ_C"/>
    <property type="match status" value="1"/>
</dbReference>
<name>F4G6M5_ALIDK</name>
<dbReference type="AlphaFoldDB" id="F4G6M5"/>
<gene>
    <name evidence="2" type="ordered locus">Alide2_3070</name>
</gene>
<dbReference type="Proteomes" id="UP000007938">
    <property type="component" value="Chromosome"/>
</dbReference>
<reference evidence="2 3" key="1">
    <citation type="journal article" date="2011" name="J. Bacteriol.">
        <title>Genome Sequences of Alicycliphilus denitrificans Strains BC and K601T.</title>
        <authorList>
            <person name="Oosterkamp M.J."/>
            <person name="Veuskens T."/>
            <person name="Plugge C.M."/>
            <person name="Langenhoff A.A."/>
            <person name="Gerritse J."/>
            <person name="van Berkel W.J."/>
            <person name="Pieper D.H."/>
            <person name="Junca H."/>
            <person name="Goodwin L.A."/>
            <person name="Daligault H.E."/>
            <person name="Bruce D.C."/>
            <person name="Detter J.C."/>
            <person name="Tapia R."/>
            <person name="Han C.S."/>
            <person name="Land M.L."/>
            <person name="Hauser L.J."/>
            <person name="Smidt H."/>
            <person name="Stams A.J."/>
        </authorList>
    </citation>
    <scope>NUCLEOTIDE SEQUENCE [LARGE SCALE GENOMIC DNA]</scope>
    <source>
        <strain evidence="3">DSM 14773 / CIP 107495 / K601</strain>
    </source>
</reference>
<evidence type="ECO:0000259" key="1">
    <source>
        <dbReference type="Pfam" id="PF11726"/>
    </source>
</evidence>
<dbReference type="STRING" id="596154.Alide2_3070"/>
<proteinExistence type="predicted"/>
<sequence length="220" mass="25321">MFYSDFEINKNHRLYSDGVYQSLPVMNGYYPMIEEYLRALHGVLAKATHQYRRVFAFRVDLHLPAGTGGCHDEFCNSVVSRFIESFKAKIRHNRAVASKTASYTHQTKVRYFWVREVGERGRVHYHVLFLLNGDAFNCLGSYQSSAVNMAHRVWEAWASALGESVERAKTLVHFPKNPWYMILRDDPESFAALFHRASYLCKARTKQYGAGHHGYGASRG</sequence>
<dbReference type="KEGG" id="adk:Alide2_3070"/>
<keyword evidence="3" id="KW-1185">Reference proteome</keyword>
<evidence type="ECO:0000313" key="3">
    <source>
        <dbReference type="Proteomes" id="UP000007938"/>
    </source>
</evidence>
<evidence type="ECO:0000313" key="2">
    <source>
        <dbReference type="EMBL" id="AEB85416.1"/>
    </source>
</evidence>
<reference evidence="2 3" key="2">
    <citation type="submission" date="2011-04" db="EMBL/GenBank/DDBJ databases">
        <title>Complete sequence of chromosome of Alicycliphilus denitrificans K601.</title>
        <authorList>
            <consortium name="US DOE Joint Genome Institute"/>
            <person name="Lucas S."/>
            <person name="Han J."/>
            <person name="Lapidus A."/>
            <person name="Cheng J.-F."/>
            <person name="Goodwin L."/>
            <person name="Pitluck S."/>
            <person name="Peters L."/>
            <person name="Zeytun A."/>
            <person name="Detter J.C."/>
            <person name="Han C."/>
            <person name="Tapia R."/>
            <person name="Land M."/>
            <person name="Hauser L."/>
            <person name="Kyrpides N."/>
            <person name="Ivanova N."/>
            <person name="Mikhailova N."/>
            <person name="Pagani I."/>
            <person name="Oosterkamp M."/>
            <person name="Pieper D."/>
            <person name="van Berkel W."/>
            <person name="Langenhoff A."/>
            <person name="Smidt H."/>
            <person name="Stams A."/>
            <person name="Woyke T."/>
        </authorList>
    </citation>
    <scope>NUCLEOTIDE SEQUENCE [LARGE SCALE GENOMIC DNA]</scope>
    <source>
        <strain evidence="3">DSM 14773 / CIP 107495 / K601</strain>
    </source>
</reference>
<dbReference type="OrthoDB" id="5701642at2"/>